<protein>
    <recommendedName>
        <fullName evidence="4">PUM-HD domain-containing protein</fullName>
    </recommendedName>
</protein>
<feature type="repeat" description="Pumilio" evidence="2">
    <location>
        <begin position="132"/>
        <end position="167"/>
    </location>
</feature>
<dbReference type="Gene3D" id="1.25.10.10">
    <property type="entry name" value="Leucine-rich Repeat Variant"/>
    <property type="match status" value="1"/>
</dbReference>
<feature type="repeat" description="Pumilio" evidence="2">
    <location>
        <begin position="95"/>
        <end position="131"/>
    </location>
</feature>
<evidence type="ECO:0000256" key="1">
    <source>
        <dbReference type="ARBA" id="ARBA00022737"/>
    </source>
</evidence>
<keyword evidence="6" id="KW-1185">Reference proteome</keyword>
<accession>A0AAD5E5P2</accession>
<feature type="domain" description="PUM-HD" evidence="4">
    <location>
        <begin position="2"/>
        <end position="339"/>
    </location>
</feature>
<evidence type="ECO:0000256" key="3">
    <source>
        <dbReference type="SAM" id="MobiDB-lite"/>
    </source>
</evidence>
<dbReference type="AlphaFoldDB" id="A0AAD5E5P2"/>
<feature type="repeat" description="Pumilio" evidence="2">
    <location>
        <begin position="240"/>
        <end position="275"/>
    </location>
</feature>
<keyword evidence="1" id="KW-0677">Repeat</keyword>
<reference evidence="5" key="1">
    <citation type="submission" date="2021-06" db="EMBL/GenBank/DDBJ databases">
        <authorList>
            <consortium name="DOE Joint Genome Institute"/>
            <person name="Mondo S.J."/>
            <person name="Amses K.R."/>
            <person name="Simmons D.R."/>
            <person name="Longcore J.E."/>
            <person name="Seto K."/>
            <person name="Alves G.H."/>
            <person name="Bonds A.E."/>
            <person name="Quandt C.A."/>
            <person name="Davis W.J."/>
            <person name="Chang Y."/>
            <person name="Letcher P.M."/>
            <person name="Powell M.J."/>
            <person name="Kuo A."/>
            <person name="Labutti K."/>
            <person name="Pangilinan J."/>
            <person name="Andreopoulos W."/>
            <person name="Tritt A."/>
            <person name="Riley R."/>
            <person name="Hundley H."/>
            <person name="Johnson J."/>
            <person name="Lipzen A."/>
            <person name="Barry K."/>
            <person name="Berbee M.L."/>
            <person name="Buchler N.E."/>
            <person name="Grigoriev I.V."/>
            <person name="Spatafora J.W."/>
            <person name="Stajich J.E."/>
            <person name="James T.Y."/>
        </authorList>
    </citation>
    <scope>NUCLEOTIDE SEQUENCE</scope>
    <source>
        <strain evidence="5">AG</strain>
    </source>
</reference>
<dbReference type="PROSITE" id="PS50302">
    <property type="entry name" value="PUM"/>
    <property type="match status" value="8"/>
</dbReference>
<organism evidence="5 6">
    <name type="scientific">Umbelopsis ramanniana AG</name>
    <dbReference type="NCBI Taxonomy" id="1314678"/>
    <lineage>
        <taxon>Eukaryota</taxon>
        <taxon>Fungi</taxon>
        <taxon>Fungi incertae sedis</taxon>
        <taxon>Mucoromycota</taxon>
        <taxon>Mucoromycotina</taxon>
        <taxon>Umbelopsidomycetes</taxon>
        <taxon>Umbelopsidales</taxon>
        <taxon>Umbelopsidaceae</taxon>
        <taxon>Umbelopsis</taxon>
    </lineage>
</organism>
<feature type="region of interest" description="Disordered" evidence="3">
    <location>
        <begin position="325"/>
        <end position="356"/>
    </location>
</feature>
<dbReference type="PANTHER" id="PTHR12537:SF13">
    <property type="entry name" value="PUMILIO HOMOLOGY DOMAIN FAMILY MEMBER 4"/>
    <property type="match status" value="1"/>
</dbReference>
<name>A0AAD5E5P2_UMBRA</name>
<evidence type="ECO:0000313" key="5">
    <source>
        <dbReference type="EMBL" id="KAI8577658.1"/>
    </source>
</evidence>
<reference evidence="5" key="2">
    <citation type="journal article" date="2022" name="Proc. Natl. Acad. Sci. U.S.A.">
        <title>Diploid-dominant life cycles characterize the early evolution of Fungi.</title>
        <authorList>
            <person name="Amses K.R."/>
            <person name="Simmons D.R."/>
            <person name="Longcore J.E."/>
            <person name="Mondo S.J."/>
            <person name="Seto K."/>
            <person name="Jeronimo G.H."/>
            <person name="Bonds A.E."/>
            <person name="Quandt C.A."/>
            <person name="Davis W.J."/>
            <person name="Chang Y."/>
            <person name="Federici B.A."/>
            <person name="Kuo A."/>
            <person name="LaButti K."/>
            <person name="Pangilinan J."/>
            <person name="Andreopoulos W."/>
            <person name="Tritt A."/>
            <person name="Riley R."/>
            <person name="Hundley H."/>
            <person name="Johnson J."/>
            <person name="Lipzen A."/>
            <person name="Barry K."/>
            <person name="Lang B.F."/>
            <person name="Cuomo C.A."/>
            <person name="Buchler N.E."/>
            <person name="Grigoriev I.V."/>
            <person name="Spatafora J.W."/>
            <person name="Stajich J.E."/>
            <person name="James T.Y."/>
        </authorList>
    </citation>
    <scope>NUCLEOTIDE SEQUENCE</scope>
    <source>
        <strain evidence="5">AG</strain>
    </source>
</reference>
<sequence length="405" mass="46647">MYSRRGSAEHDQSNRFANVELKDLTGKIYELCKDQHGCRYLQKKLEEQNEENLNIIFNEVFKHFVELMTDPFGNYLCQKLLDYCNDEQRTIIVETVAKDLVGISLNMHGTRAVQKMIESLSTSRQIRMIIVALTPNVVTLIKDLNGNHVIQKCLHRLNATDNQFIYDAVSRHCVEVATHRHGCCVLQRCIDHASISQRAQIVTEVTHHALPLVQDPFGNYVVQYVLDLGDAAFSDALIRRFIGNVCTLSVQKFSSNVIEKCIRVSEPDTRKCLIEEMLDKDALEKLLRDSFANYVVQTSLDYADPDQRVKLVDCIRPILPSIRNTPYGKRIQGKLQRDQQQRDQQQQHQQQQQGNVYKKFGNINNRDNVQMQNMQNNNGLPVLGFPFNYGNMGMVGMNEQMFPYM</sequence>
<dbReference type="FunFam" id="1.25.10.10:FF:000237">
    <property type="entry name" value="Pumilio homolog 9"/>
    <property type="match status" value="1"/>
</dbReference>
<feature type="repeat" description="Pumilio" evidence="2">
    <location>
        <begin position="59"/>
        <end position="94"/>
    </location>
</feature>
<evidence type="ECO:0000313" key="6">
    <source>
        <dbReference type="Proteomes" id="UP001206595"/>
    </source>
</evidence>
<evidence type="ECO:0000259" key="4">
    <source>
        <dbReference type="PROSITE" id="PS50303"/>
    </source>
</evidence>
<dbReference type="InterPro" id="IPR011989">
    <property type="entry name" value="ARM-like"/>
</dbReference>
<feature type="repeat" description="Pumilio" evidence="2">
    <location>
        <begin position="276"/>
        <end position="313"/>
    </location>
</feature>
<evidence type="ECO:0000256" key="2">
    <source>
        <dbReference type="PROSITE-ProRule" id="PRU00317"/>
    </source>
</evidence>
<dbReference type="GO" id="GO:0003729">
    <property type="term" value="F:mRNA binding"/>
    <property type="evidence" value="ECO:0007669"/>
    <property type="project" value="TreeGrafter"/>
</dbReference>
<dbReference type="Pfam" id="PF00806">
    <property type="entry name" value="PUF"/>
    <property type="match status" value="8"/>
</dbReference>
<feature type="repeat" description="Pumilio" evidence="2">
    <location>
        <begin position="204"/>
        <end position="239"/>
    </location>
</feature>
<dbReference type="SUPFAM" id="SSF48371">
    <property type="entry name" value="ARM repeat"/>
    <property type="match status" value="1"/>
</dbReference>
<proteinExistence type="predicted"/>
<dbReference type="GO" id="GO:0005737">
    <property type="term" value="C:cytoplasm"/>
    <property type="evidence" value="ECO:0007669"/>
    <property type="project" value="TreeGrafter"/>
</dbReference>
<feature type="repeat" description="Pumilio" evidence="2">
    <location>
        <begin position="23"/>
        <end position="58"/>
    </location>
</feature>
<dbReference type="EMBL" id="MU620938">
    <property type="protein sequence ID" value="KAI8577658.1"/>
    <property type="molecule type" value="Genomic_DNA"/>
</dbReference>
<feature type="repeat" description="Pumilio" evidence="2">
    <location>
        <begin position="168"/>
        <end position="203"/>
    </location>
</feature>
<gene>
    <name evidence="5" type="ORF">K450DRAFT_177465</name>
</gene>
<dbReference type="RefSeq" id="XP_051442662.1">
    <property type="nucleotide sequence ID" value="XM_051584264.1"/>
</dbReference>
<dbReference type="PROSITE" id="PS50303">
    <property type="entry name" value="PUM_HD"/>
    <property type="match status" value="1"/>
</dbReference>
<dbReference type="GeneID" id="75909614"/>
<dbReference type="CDD" id="cd07920">
    <property type="entry name" value="Pumilio"/>
    <property type="match status" value="1"/>
</dbReference>
<dbReference type="Proteomes" id="UP001206595">
    <property type="component" value="Unassembled WGS sequence"/>
</dbReference>
<dbReference type="SMART" id="SM00025">
    <property type="entry name" value="Pumilio"/>
    <property type="match status" value="8"/>
</dbReference>
<dbReference type="PANTHER" id="PTHR12537">
    <property type="entry name" value="RNA BINDING PROTEIN PUMILIO-RELATED"/>
    <property type="match status" value="1"/>
</dbReference>
<comment type="caution">
    <text evidence="5">The sequence shown here is derived from an EMBL/GenBank/DDBJ whole genome shotgun (WGS) entry which is preliminary data.</text>
</comment>
<dbReference type="InterPro" id="IPR001313">
    <property type="entry name" value="Pumilio_RNA-bd_rpt"/>
</dbReference>
<dbReference type="InterPro" id="IPR016024">
    <property type="entry name" value="ARM-type_fold"/>
</dbReference>
<dbReference type="GO" id="GO:0010608">
    <property type="term" value="P:post-transcriptional regulation of gene expression"/>
    <property type="evidence" value="ECO:0007669"/>
    <property type="project" value="TreeGrafter"/>
</dbReference>
<feature type="compositionally biased region" description="Low complexity" evidence="3">
    <location>
        <begin position="342"/>
        <end position="353"/>
    </location>
</feature>
<dbReference type="InterPro" id="IPR033133">
    <property type="entry name" value="PUM-HD"/>
</dbReference>
<dbReference type="InterPro" id="IPR033712">
    <property type="entry name" value="Pumilio_RNA-bd"/>
</dbReference>